<evidence type="ECO:0000313" key="3">
    <source>
        <dbReference type="EMBL" id="TWI25094.1"/>
    </source>
</evidence>
<dbReference type="Pfam" id="PF14498">
    <property type="entry name" value="Glyco_hyd_65N_2"/>
    <property type="match status" value="1"/>
</dbReference>
<feature type="chain" id="PRO_5021806613" evidence="1">
    <location>
        <begin position="19"/>
        <end position="335"/>
    </location>
</feature>
<feature type="signal peptide" evidence="1">
    <location>
        <begin position="1"/>
        <end position="18"/>
    </location>
</feature>
<organism evidence="3 4">
    <name type="scientific">Sphingobacterium siyangense</name>
    <dbReference type="NCBI Taxonomy" id="459529"/>
    <lineage>
        <taxon>Bacteria</taxon>
        <taxon>Pseudomonadati</taxon>
        <taxon>Bacteroidota</taxon>
        <taxon>Sphingobacteriia</taxon>
        <taxon>Sphingobacteriales</taxon>
        <taxon>Sphingobacteriaceae</taxon>
        <taxon>Sphingobacterium</taxon>
    </lineage>
</organism>
<dbReference type="AlphaFoldDB" id="A0A562MYW3"/>
<dbReference type="Gene3D" id="2.70.98.50">
    <property type="entry name" value="putative glycoside hydrolase family protein from bacillus halodurans"/>
    <property type="match status" value="1"/>
</dbReference>
<dbReference type="Proteomes" id="UP000315908">
    <property type="component" value="Unassembled WGS sequence"/>
</dbReference>
<dbReference type="EMBL" id="VLKR01000002">
    <property type="protein sequence ID" value="TWI25094.1"/>
    <property type="molecule type" value="Genomic_DNA"/>
</dbReference>
<sequence>MKYLYLILFCSFTVFSFGQPTPDNNLHFDQLASRWDEAIPLGNGQLGALIWKKDNTIRFSLDRADLWDERKSFAIENHNFNWVQQQIKNNSYGIVQEWGDAPYDRSPYPTKLPAASLFFDLAKFGPVVSNVLDLEQATNILKFKDGRILRTFIHAYKPFGYFEITGNNVSELVPQLIPHQYENSANKDENKSVVEGQDLARLGYKQGNITRTSNYEVLHQKTYDNHFFEVVLRWEKISAKKLIGYWTIVNDQRANPSELSLKKYTEEQVSHLHWWSNYWSKSSITIPEKNLEKQYYLDMYKLGAVAREGAPAITLQAVWTADNGGLPPLERRLSQ</sequence>
<accession>A0A562MYW3</accession>
<feature type="domain" description="Glycosyl hydrolase family 95 N-terminal" evidence="2">
    <location>
        <begin position="26"/>
        <end position="146"/>
    </location>
</feature>
<dbReference type="RefSeq" id="WP_244294316.1">
    <property type="nucleotide sequence ID" value="NZ_VLKR01000002.1"/>
</dbReference>
<name>A0A562MYW3_9SPHI</name>
<protein>
    <submittedName>
        <fullName evidence="3">Glycosyl hydrolase family 65</fullName>
    </submittedName>
</protein>
<dbReference type="GO" id="GO:0016787">
    <property type="term" value="F:hydrolase activity"/>
    <property type="evidence" value="ECO:0007669"/>
    <property type="project" value="UniProtKB-KW"/>
</dbReference>
<comment type="caution">
    <text evidence="3">The sequence shown here is derived from an EMBL/GenBank/DDBJ whole genome shotgun (WGS) entry which is preliminary data.</text>
</comment>
<keyword evidence="3" id="KW-0378">Hydrolase</keyword>
<proteinExistence type="predicted"/>
<gene>
    <name evidence="3" type="ORF">IQ31_00684</name>
</gene>
<evidence type="ECO:0000256" key="1">
    <source>
        <dbReference type="SAM" id="SignalP"/>
    </source>
</evidence>
<keyword evidence="1" id="KW-0732">Signal</keyword>
<evidence type="ECO:0000259" key="2">
    <source>
        <dbReference type="Pfam" id="PF14498"/>
    </source>
</evidence>
<evidence type="ECO:0000313" key="4">
    <source>
        <dbReference type="Proteomes" id="UP000315908"/>
    </source>
</evidence>
<dbReference type="InterPro" id="IPR027414">
    <property type="entry name" value="GH95_N_dom"/>
</dbReference>
<reference evidence="3 4" key="1">
    <citation type="journal article" date="2015" name="Stand. Genomic Sci.">
        <title>Genomic Encyclopedia of Bacterial and Archaeal Type Strains, Phase III: the genomes of soil and plant-associated and newly described type strains.</title>
        <authorList>
            <person name="Whitman W.B."/>
            <person name="Woyke T."/>
            <person name="Klenk H.P."/>
            <person name="Zhou Y."/>
            <person name="Lilburn T.G."/>
            <person name="Beck B.J."/>
            <person name="De Vos P."/>
            <person name="Vandamme P."/>
            <person name="Eisen J.A."/>
            <person name="Garrity G."/>
            <person name="Hugenholtz P."/>
            <person name="Kyrpides N.C."/>
        </authorList>
    </citation>
    <scope>NUCLEOTIDE SEQUENCE [LARGE SCALE GENOMIC DNA]</scope>
    <source>
        <strain evidence="3 4">CGMCC 1.6855</strain>
    </source>
</reference>